<dbReference type="SUPFAM" id="SSF51735">
    <property type="entry name" value="NAD(P)-binding Rossmann-fold domains"/>
    <property type="match status" value="1"/>
</dbReference>
<dbReference type="Gene3D" id="3.40.50.720">
    <property type="entry name" value="NAD(P)-binding Rossmann-like Domain"/>
    <property type="match status" value="1"/>
</dbReference>
<dbReference type="InterPro" id="IPR002347">
    <property type="entry name" value="SDR_fam"/>
</dbReference>
<comment type="similarity">
    <text evidence="1 3">Belongs to the short-chain dehydrogenases/reductases (SDR) family.</text>
</comment>
<organism evidence="4 5">
    <name type="scientific">Mesonia sediminis</name>
    <dbReference type="NCBI Taxonomy" id="1703946"/>
    <lineage>
        <taxon>Bacteria</taxon>
        <taxon>Pseudomonadati</taxon>
        <taxon>Bacteroidota</taxon>
        <taxon>Flavobacteriia</taxon>
        <taxon>Flavobacteriales</taxon>
        <taxon>Flavobacteriaceae</taxon>
        <taxon>Mesonia</taxon>
    </lineage>
</organism>
<reference evidence="5" key="1">
    <citation type="journal article" date="2019" name="Int. J. Syst. Evol. Microbiol.">
        <title>The Global Catalogue of Microorganisms (GCM) 10K type strain sequencing project: providing services to taxonomists for standard genome sequencing and annotation.</title>
        <authorList>
            <consortium name="The Broad Institute Genomics Platform"/>
            <consortium name="The Broad Institute Genome Sequencing Center for Infectious Disease"/>
            <person name="Wu L."/>
            <person name="Ma J."/>
        </authorList>
    </citation>
    <scope>NUCLEOTIDE SEQUENCE [LARGE SCALE GENOMIC DNA]</scope>
    <source>
        <strain evidence="5">KCTC 42255</strain>
    </source>
</reference>
<dbReference type="InterPro" id="IPR036291">
    <property type="entry name" value="NAD(P)-bd_dom_sf"/>
</dbReference>
<dbReference type="PRINTS" id="PR00080">
    <property type="entry name" value="SDRFAMILY"/>
</dbReference>
<comment type="caution">
    <text evidence="4">The sequence shown here is derived from an EMBL/GenBank/DDBJ whole genome shotgun (WGS) entry which is preliminary data.</text>
</comment>
<evidence type="ECO:0000313" key="4">
    <source>
        <dbReference type="EMBL" id="MFD2696620.1"/>
    </source>
</evidence>
<dbReference type="EC" id="1.-.-.-" evidence="4"/>
<evidence type="ECO:0000256" key="1">
    <source>
        <dbReference type="ARBA" id="ARBA00006484"/>
    </source>
</evidence>
<keyword evidence="5" id="KW-1185">Reference proteome</keyword>
<dbReference type="RefSeq" id="WP_379043044.1">
    <property type="nucleotide sequence ID" value="NZ_JBHULZ010000006.1"/>
</dbReference>
<gene>
    <name evidence="4" type="ORF">ACFSQ0_01305</name>
</gene>
<evidence type="ECO:0000256" key="3">
    <source>
        <dbReference type="RuleBase" id="RU000363"/>
    </source>
</evidence>
<dbReference type="PANTHER" id="PTHR44196:SF1">
    <property type="entry name" value="DEHYDROGENASE_REDUCTASE SDR FAMILY MEMBER 7B"/>
    <property type="match status" value="1"/>
</dbReference>
<evidence type="ECO:0000256" key="2">
    <source>
        <dbReference type="ARBA" id="ARBA00023002"/>
    </source>
</evidence>
<keyword evidence="2 4" id="KW-0560">Oxidoreductase</keyword>
<accession>A0ABW5SDJ1</accession>
<dbReference type="Pfam" id="PF00106">
    <property type="entry name" value="adh_short"/>
    <property type="match status" value="1"/>
</dbReference>
<dbReference type="CDD" id="cd05233">
    <property type="entry name" value="SDR_c"/>
    <property type="match status" value="1"/>
</dbReference>
<dbReference type="Proteomes" id="UP001597357">
    <property type="component" value="Unassembled WGS sequence"/>
</dbReference>
<proteinExistence type="inferred from homology"/>
<dbReference type="GO" id="GO:0016491">
    <property type="term" value="F:oxidoreductase activity"/>
    <property type="evidence" value="ECO:0007669"/>
    <property type="project" value="UniProtKB-KW"/>
</dbReference>
<name>A0ABW5SDJ1_9FLAO</name>
<protein>
    <submittedName>
        <fullName evidence="4">SDR family NAD(P)-dependent oxidoreductase</fullName>
        <ecNumber evidence="4">1.-.-.-</ecNumber>
    </submittedName>
</protein>
<evidence type="ECO:0000313" key="5">
    <source>
        <dbReference type="Proteomes" id="UP001597357"/>
    </source>
</evidence>
<dbReference type="PANTHER" id="PTHR44196">
    <property type="entry name" value="DEHYDROGENASE/REDUCTASE SDR FAMILY MEMBER 7B"/>
    <property type="match status" value="1"/>
</dbReference>
<dbReference type="PRINTS" id="PR00081">
    <property type="entry name" value="GDHRDH"/>
</dbReference>
<sequence length="230" mass="24826">MSTQKNIIVTGTSKGIGLEIVKILSGMGHRVLALSRNEKPLLDLNLNAVNALAFDITREENYPILEDFIKNEFDSRVDILINNAGKLLHEKFTAIALADFKAVYEANVYGPVLMMQKCIPHMPDTGHVVNISSIGGVQGSVKFAGLSAYSSSKAALINLTELLAEEYKEKGPSFNVLALGAVQTEMLEAAFPGLKAPVTAEQMGAYIADFALRGQQLYNGKLLQVGKSTP</sequence>
<dbReference type="EMBL" id="JBHULZ010000006">
    <property type="protein sequence ID" value="MFD2696620.1"/>
    <property type="molecule type" value="Genomic_DNA"/>
</dbReference>